<evidence type="ECO:0000313" key="14">
    <source>
        <dbReference type="EMBL" id="KAG2225669.1"/>
    </source>
</evidence>
<evidence type="ECO:0000256" key="10">
    <source>
        <dbReference type="ARBA" id="ARBA00045974"/>
    </source>
</evidence>
<dbReference type="GO" id="GO:0003924">
    <property type="term" value="F:GTPase activity"/>
    <property type="evidence" value="ECO:0007669"/>
    <property type="project" value="InterPro"/>
</dbReference>
<gene>
    <name evidence="14" type="ORF">INT45_012141</name>
</gene>
<evidence type="ECO:0000259" key="13">
    <source>
        <dbReference type="PROSITE" id="PS51722"/>
    </source>
</evidence>
<dbReference type="GO" id="GO:0071007">
    <property type="term" value="C:U2-type catalytic step 2 spliceosome"/>
    <property type="evidence" value="ECO:0007669"/>
    <property type="project" value="TreeGrafter"/>
</dbReference>
<dbReference type="FunFam" id="3.30.230.10:FF:000009">
    <property type="entry name" value="116 kDa U5 small nuclear ribonucleoprotein component"/>
    <property type="match status" value="1"/>
</dbReference>
<dbReference type="Pfam" id="PF00009">
    <property type="entry name" value="GTP_EFTU"/>
    <property type="match status" value="1"/>
</dbReference>
<comment type="caution">
    <text evidence="14">The sequence shown here is derived from an EMBL/GenBank/DDBJ whole genome shotgun (WGS) entry which is preliminary data.</text>
</comment>
<dbReference type="FunFam" id="3.90.1430.10:FF:000001">
    <property type="entry name" value="116 kDa U5 small nuclear ribonucleoprotein component"/>
    <property type="match status" value="1"/>
</dbReference>
<dbReference type="FunFam" id="3.40.50.300:FF:000646">
    <property type="entry name" value="U5 small nuclear ribonucleoprotein component"/>
    <property type="match status" value="1"/>
</dbReference>
<accession>A0A8H7VSQ1</accession>
<protein>
    <recommendedName>
        <fullName evidence="2">116 kDa U5 small nuclear ribonucleoprotein component</fullName>
    </recommendedName>
    <alternativeName>
        <fullName evidence="9">U5 snRNP-specific protein, 116 kDa</fullName>
    </alternativeName>
</protein>
<dbReference type="GO" id="GO:0005829">
    <property type="term" value="C:cytosol"/>
    <property type="evidence" value="ECO:0007669"/>
    <property type="project" value="TreeGrafter"/>
</dbReference>
<dbReference type="SUPFAM" id="SSF52540">
    <property type="entry name" value="P-loop containing nucleoside triphosphate hydrolases"/>
    <property type="match status" value="1"/>
</dbReference>
<dbReference type="InterPro" id="IPR005517">
    <property type="entry name" value="Transl_elong_EFG/EF2_IV"/>
</dbReference>
<dbReference type="Pfam" id="PF03764">
    <property type="entry name" value="EFG_IV"/>
    <property type="match status" value="1"/>
</dbReference>
<dbReference type="GO" id="GO:0046540">
    <property type="term" value="C:U4/U6 x U5 tri-snRNP complex"/>
    <property type="evidence" value="ECO:0007669"/>
    <property type="project" value="TreeGrafter"/>
</dbReference>
<feature type="compositionally biased region" description="Acidic residues" evidence="12">
    <location>
        <begin position="16"/>
        <end position="39"/>
    </location>
</feature>
<dbReference type="PANTHER" id="PTHR42908:SF6">
    <property type="entry name" value="116 KDA U5 SMALL NUCLEAR RIBONUCLEOPROTEIN COMPONENT"/>
    <property type="match status" value="1"/>
</dbReference>
<dbReference type="Pfam" id="PF03144">
    <property type="entry name" value="GTP_EFTU_D2"/>
    <property type="match status" value="1"/>
</dbReference>
<dbReference type="CDD" id="cd16264">
    <property type="entry name" value="snRNP_III"/>
    <property type="match status" value="1"/>
</dbReference>
<keyword evidence="7" id="KW-0508">mRNA splicing</keyword>
<reference evidence="14 15" key="1">
    <citation type="submission" date="2020-12" db="EMBL/GenBank/DDBJ databases">
        <title>Metabolic potential, ecology and presence of endohyphal bacteria is reflected in genomic diversity of Mucoromycotina.</title>
        <authorList>
            <person name="Muszewska A."/>
            <person name="Okrasinska A."/>
            <person name="Steczkiewicz K."/>
            <person name="Drgas O."/>
            <person name="Orlowska M."/>
            <person name="Perlinska-Lenart U."/>
            <person name="Aleksandrzak-Piekarczyk T."/>
            <person name="Szatraj K."/>
            <person name="Zielenkiewicz U."/>
            <person name="Pilsyk S."/>
            <person name="Malc E."/>
            <person name="Mieczkowski P."/>
            <person name="Kruszewska J.S."/>
            <person name="Biernat P."/>
            <person name="Pawlowska J."/>
        </authorList>
    </citation>
    <scope>NUCLEOTIDE SEQUENCE [LARGE SCALE GENOMIC DNA]</scope>
    <source>
        <strain evidence="14 15">CBS 142.35</strain>
    </source>
</reference>
<dbReference type="InterPro" id="IPR041095">
    <property type="entry name" value="EFG_II"/>
</dbReference>
<dbReference type="InterPro" id="IPR009000">
    <property type="entry name" value="Transl_B-barrel_sf"/>
</dbReference>
<dbReference type="Proteomes" id="UP000646827">
    <property type="component" value="Unassembled WGS sequence"/>
</dbReference>
<dbReference type="FunFam" id="3.30.70.870:FF:000002">
    <property type="entry name" value="Translation elongation factor 2"/>
    <property type="match status" value="1"/>
</dbReference>
<dbReference type="NCBIfam" id="TIGR00231">
    <property type="entry name" value="small_GTP"/>
    <property type="match status" value="1"/>
</dbReference>
<dbReference type="PRINTS" id="PR00315">
    <property type="entry name" value="ELONGATNFCT"/>
</dbReference>
<dbReference type="OrthoDB" id="364892at2759"/>
<keyword evidence="8" id="KW-0539">Nucleus</keyword>
<dbReference type="Pfam" id="PF00679">
    <property type="entry name" value="EFG_C"/>
    <property type="match status" value="1"/>
</dbReference>
<dbReference type="GO" id="GO:0005525">
    <property type="term" value="F:GTP binding"/>
    <property type="evidence" value="ECO:0007669"/>
    <property type="project" value="UniProtKB-KW"/>
</dbReference>
<dbReference type="Gene3D" id="3.40.50.300">
    <property type="entry name" value="P-loop containing nucleotide triphosphate hydrolases"/>
    <property type="match status" value="1"/>
</dbReference>
<evidence type="ECO:0000256" key="2">
    <source>
        <dbReference type="ARBA" id="ARBA00018774"/>
    </source>
</evidence>
<dbReference type="Gene3D" id="2.40.30.10">
    <property type="entry name" value="Translation factors"/>
    <property type="match status" value="1"/>
</dbReference>
<dbReference type="FunFam" id="2.40.30.10:FF:000029">
    <property type="entry name" value="116 kDa U5 small nuclear ribonucleoprotein component"/>
    <property type="match status" value="1"/>
</dbReference>
<dbReference type="InterPro" id="IPR000795">
    <property type="entry name" value="T_Tr_GTP-bd_dom"/>
</dbReference>
<evidence type="ECO:0000256" key="8">
    <source>
        <dbReference type="ARBA" id="ARBA00023242"/>
    </source>
</evidence>
<dbReference type="SUPFAM" id="SSF54980">
    <property type="entry name" value="EF-G C-terminal domain-like"/>
    <property type="match status" value="2"/>
</dbReference>
<evidence type="ECO:0000256" key="5">
    <source>
        <dbReference type="ARBA" id="ARBA00022741"/>
    </source>
</evidence>
<evidence type="ECO:0000256" key="4">
    <source>
        <dbReference type="ARBA" id="ARBA00022728"/>
    </source>
</evidence>
<keyword evidence="3" id="KW-0507">mRNA processing</keyword>
<dbReference type="Gene3D" id="3.90.1430.10">
    <property type="entry name" value="Yeast translation eEF2 (G' domain)"/>
    <property type="match status" value="1"/>
</dbReference>
<dbReference type="FunFam" id="3.30.70.240:FF:000004">
    <property type="entry name" value="116 kDa U5 small nuclear ribonucleoprotein"/>
    <property type="match status" value="1"/>
</dbReference>
<dbReference type="InterPro" id="IPR044121">
    <property type="entry name" value="Snu114_GTP-bd"/>
</dbReference>
<dbReference type="PANTHER" id="PTHR42908">
    <property type="entry name" value="TRANSLATION ELONGATION FACTOR-RELATED"/>
    <property type="match status" value="1"/>
</dbReference>
<dbReference type="InterPro" id="IPR005225">
    <property type="entry name" value="Small_GTP-bd"/>
</dbReference>
<comment type="function">
    <text evidence="11">Component of the U5 snRNP complex required for pre-mRNA splicing. Binds GTP.</text>
</comment>
<evidence type="ECO:0000256" key="9">
    <source>
        <dbReference type="ARBA" id="ARBA00031432"/>
    </source>
</evidence>
<dbReference type="InterPro" id="IPR027417">
    <property type="entry name" value="P-loop_NTPase"/>
</dbReference>
<dbReference type="InterPro" id="IPR004161">
    <property type="entry name" value="EFTu-like_2"/>
</dbReference>
<dbReference type="InterPro" id="IPR035647">
    <property type="entry name" value="EFG_III/V"/>
</dbReference>
<dbReference type="SUPFAM" id="SSF50447">
    <property type="entry name" value="Translation proteins"/>
    <property type="match status" value="1"/>
</dbReference>
<dbReference type="CDD" id="cd04167">
    <property type="entry name" value="Snu114p"/>
    <property type="match status" value="1"/>
</dbReference>
<dbReference type="SUPFAM" id="SSF54211">
    <property type="entry name" value="Ribosomal protein S5 domain 2-like"/>
    <property type="match status" value="1"/>
</dbReference>
<dbReference type="GO" id="GO:0000974">
    <property type="term" value="C:Prp19 complex"/>
    <property type="evidence" value="ECO:0007669"/>
    <property type="project" value="UniProtKB-ARBA"/>
</dbReference>
<dbReference type="GO" id="GO:0030623">
    <property type="term" value="F:U5 snRNA binding"/>
    <property type="evidence" value="ECO:0007669"/>
    <property type="project" value="TreeGrafter"/>
</dbReference>
<dbReference type="InterPro" id="IPR035655">
    <property type="entry name" value="U5-116kDa_C"/>
</dbReference>
<dbReference type="Pfam" id="PF16004">
    <property type="entry name" value="EFTUD2"/>
    <property type="match status" value="1"/>
</dbReference>
<dbReference type="EMBL" id="JAEPRB010000025">
    <property type="protein sequence ID" value="KAG2225669.1"/>
    <property type="molecule type" value="Genomic_DNA"/>
</dbReference>
<evidence type="ECO:0000256" key="7">
    <source>
        <dbReference type="ARBA" id="ARBA00023187"/>
    </source>
</evidence>
<dbReference type="CDD" id="cd04098">
    <property type="entry name" value="eEF2_C_snRNP"/>
    <property type="match status" value="1"/>
</dbReference>
<dbReference type="Gene3D" id="3.30.70.870">
    <property type="entry name" value="Elongation Factor G (Translational Gtpase), domain 3"/>
    <property type="match status" value="1"/>
</dbReference>
<comment type="function">
    <text evidence="10">Required for pre-mRNA splicing as component of the spliceosome, including pre-catalytic, catalytic and post-catalytic spliceosomal complexes. Component of the U5 snRNP and the U4/U6-U5 tri-snRNP complex, a building block of the spliceosome. As a component of the minor spliceosome, involved in the splicing of U12-type introns in pre-mRNAs.</text>
</comment>
<keyword evidence="6" id="KW-0342">GTP-binding</keyword>
<comment type="subcellular location">
    <subcellularLocation>
        <location evidence="1">Nucleus</location>
    </subcellularLocation>
</comment>
<dbReference type="InterPro" id="IPR000640">
    <property type="entry name" value="EFG_V-like"/>
</dbReference>
<dbReference type="SMART" id="SM00889">
    <property type="entry name" value="EFG_IV"/>
    <property type="match status" value="1"/>
</dbReference>
<dbReference type="InterPro" id="IPR014721">
    <property type="entry name" value="Ribsml_uS5_D2-typ_fold_subgr"/>
</dbReference>
<dbReference type="Gene3D" id="3.30.70.240">
    <property type="match status" value="1"/>
</dbReference>
<evidence type="ECO:0000313" key="15">
    <source>
        <dbReference type="Proteomes" id="UP000646827"/>
    </source>
</evidence>
<dbReference type="Pfam" id="PF14492">
    <property type="entry name" value="EFG_III"/>
    <property type="match status" value="1"/>
</dbReference>
<evidence type="ECO:0000256" key="6">
    <source>
        <dbReference type="ARBA" id="ARBA00023134"/>
    </source>
</evidence>
<evidence type="ECO:0000256" key="11">
    <source>
        <dbReference type="ARBA" id="ARBA00055641"/>
    </source>
</evidence>
<feature type="region of interest" description="Disordered" evidence="12">
    <location>
        <begin position="1"/>
        <end position="60"/>
    </location>
</feature>
<dbReference type="SMART" id="SM00838">
    <property type="entry name" value="EFG_C"/>
    <property type="match status" value="1"/>
</dbReference>
<keyword evidence="5" id="KW-0547">Nucleotide-binding</keyword>
<dbReference type="InterPro" id="IPR031950">
    <property type="entry name" value="EFTUD2_N"/>
</dbReference>
<keyword evidence="4" id="KW-0747">Spliceosome</keyword>
<organism evidence="14 15">
    <name type="scientific">Circinella minor</name>
    <dbReference type="NCBI Taxonomy" id="1195481"/>
    <lineage>
        <taxon>Eukaryota</taxon>
        <taxon>Fungi</taxon>
        <taxon>Fungi incertae sedis</taxon>
        <taxon>Mucoromycota</taxon>
        <taxon>Mucoromycotina</taxon>
        <taxon>Mucoromycetes</taxon>
        <taxon>Mucorales</taxon>
        <taxon>Lichtheimiaceae</taxon>
        <taxon>Circinella</taxon>
    </lineage>
</organism>
<dbReference type="AlphaFoldDB" id="A0A8H7VSQ1"/>
<dbReference type="InterPro" id="IPR020568">
    <property type="entry name" value="Ribosomal_Su5_D2-typ_SF"/>
</dbReference>
<sequence length="988" mass="111505">MDDQLYDEFGNYIGPDLEDEDEDLGYDEEEEQQQQEEEERVGGFETTPIQGSGDEQEREEIVEESALMQIDDIPQNQIVLHEDKKYYPSAEEVYGPDVEALVQEEDTQPLTEPIIAPVKVRKFLLTEKDLPETRFSKEFMTDMMNFPDLVRNIAIVGHLHHGKTSFVDMLVSETHHLPVNVDEPERYTDTHTLERERGVSIKSMPMTMVMQDINDKSYLLNVLDTPGHTNFIDEVAAATRLADGAVIVVDVVEGVMVNTEQIIKHCIREKIAMTLVVNKVDRLMLELKLPPTDGYFKLRHTIEEVNSIIKSTPGGENIRLSPELGNVCFASSQTGWCFSLKSFAQLYSDSYEAEFDTAEFAKRLWGEVFFNPEKGSFHRAAEGAGSKRSFVHFILEPLYKLYSQIIGEDSSELKKTLRSLGIRLKEKEYGLNVKPLLRVVLSQFFGPPSGFVDMVVEHVPSPAASATKRIQQIYTGPLDTEIAEAMKKCDPEGPLVIHITKLYDNEDATGFDAFGRVFSGTVKIGQTVRVLGESYTMDDEEDMTMQKVSNAWIYESRYRVPVDGVPAGNWVLLGGVDSSIIKTGTIVQQKWKEDAYIFRPLRFPTAATLKVAIEPMNPSELPKMLDGLRRINKSYPVVTTKVEESGEHIVLGTGELYLDCVLHDLRRMYAEIELKVADPVVRFCETVVETSALKCFAETPNKKNKLTFIAEPMEKGLAEDIEGGKVNIHWSPKELGNYMEKNYNWDVLASRSIWAFGPDDMGPNILLDDTLPSEVDKKLLFSVKDSIKQGFQWGTREGPLCDEPIRNVKFRILDTVLANEPIYRGGGQIIPTARRVCYSSFLTATPRLMEPVYFVEIQAPADCVTAVYAVLQRRRGHVTQDIPKPGSPLYTVKAYIPVIDSCGFETDLRTHTQGQAFCQQIFDHWQIVPGDPLDTSIVLRPLEASPAQHLARDFMVKTRRRKGLSEDVSINKYFDDPMLLSLAQGSIL</sequence>
<evidence type="ECO:0000256" key="3">
    <source>
        <dbReference type="ARBA" id="ARBA00022664"/>
    </source>
</evidence>
<dbReference type="Gene3D" id="3.30.230.10">
    <property type="match status" value="1"/>
</dbReference>
<dbReference type="GO" id="GO:0000398">
    <property type="term" value="P:mRNA splicing, via spliceosome"/>
    <property type="evidence" value="ECO:0007669"/>
    <property type="project" value="TreeGrafter"/>
</dbReference>
<dbReference type="CDD" id="cd01683">
    <property type="entry name" value="EF2_IV_snRNP"/>
    <property type="match status" value="1"/>
</dbReference>
<proteinExistence type="predicted"/>
<keyword evidence="15" id="KW-1185">Reference proteome</keyword>
<evidence type="ECO:0000256" key="12">
    <source>
        <dbReference type="SAM" id="MobiDB-lite"/>
    </source>
</evidence>
<feature type="domain" description="Tr-type G" evidence="13">
    <location>
        <begin position="148"/>
        <end position="359"/>
    </location>
</feature>
<dbReference type="CDD" id="cd04090">
    <property type="entry name" value="EF2_II_snRNP"/>
    <property type="match status" value="1"/>
</dbReference>
<name>A0A8H7VSQ1_9FUNG</name>
<dbReference type="PROSITE" id="PS51722">
    <property type="entry name" value="G_TR_2"/>
    <property type="match status" value="1"/>
</dbReference>
<evidence type="ECO:0000256" key="1">
    <source>
        <dbReference type="ARBA" id="ARBA00004123"/>
    </source>
</evidence>